<gene>
    <name evidence="1" type="ORF">H7849_15805</name>
</gene>
<evidence type="ECO:0000313" key="2">
    <source>
        <dbReference type="Proteomes" id="UP000515312"/>
    </source>
</evidence>
<dbReference type="SUPFAM" id="SSF52172">
    <property type="entry name" value="CheY-like"/>
    <property type="match status" value="1"/>
</dbReference>
<dbReference type="InterPro" id="IPR011006">
    <property type="entry name" value="CheY-like_superfamily"/>
</dbReference>
<dbReference type="KEGG" id="adin:H7849_15805"/>
<sequence length="121" mass="13330">MDRHILLVSKGESDLLSKFRCDTLQSAGYETTEAPSLGRAVAVIFSVMPDLVILEPYFAERERTAFIGGLHESYPDMQILCLPHGDVRPDLLLKACGTILSGHLGSKTVHTIEEFEARKSA</sequence>
<dbReference type="RefSeq" id="WP_186740592.1">
    <property type="nucleotide sequence ID" value="NZ_CP060394.1"/>
</dbReference>
<dbReference type="Proteomes" id="UP000515312">
    <property type="component" value="Chromosome"/>
</dbReference>
<protein>
    <recommendedName>
        <fullName evidence="3">Response regulatory domain-containing protein</fullName>
    </recommendedName>
</protein>
<dbReference type="EMBL" id="CP060394">
    <property type="protein sequence ID" value="QNI30598.1"/>
    <property type="molecule type" value="Genomic_DNA"/>
</dbReference>
<keyword evidence="2" id="KW-1185">Reference proteome</keyword>
<dbReference type="AlphaFoldDB" id="A0A7G8BDH8"/>
<accession>A0A7G8BDH8</accession>
<evidence type="ECO:0000313" key="1">
    <source>
        <dbReference type="EMBL" id="QNI30598.1"/>
    </source>
</evidence>
<reference evidence="1 2" key="1">
    <citation type="submission" date="2020-08" db="EMBL/GenBank/DDBJ databases">
        <title>Edaphobacter telluris sp. nov. and Acidobacterium dinghuensis sp. nov., two acidobacteria isolated from forest soil.</title>
        <authorList>
            <person name="Fu J."/>
            <person name="Qiu L."/>
        </authorList>
    </citation>
    <scope>NUCLEOTIDE SEQUENCE [LARGE SCALE GENOMIC DNA]</scope>
    <source>
        <strain evidence="1">4Y35</strain>
    </source>
</reference>
<proteinExistence type="predicted"/>
<evidence type="ECO:0008006" key="3">
    <source>
        <dbReference type="Google" id="ProtNLM"/>
    </source>
</evidence>
<name>A0A7G8BDH8_9BACT</name>
<organism evidence="1 2">
    <name type="scientific">Alloacidobacterium dinghuense</name>
    <dbReference type="NCBI Taxonomy" id="2763107"/>
    <lineage>
        <taxon>Bacteria</taxon>
        <taxon>Pseudomonadati</taxon>
        <taxon>Acidobacteriota</taxon>
        <taxon>Terriglobia</taxon>
        <taxon>Terriglobales</taxon>
        <taxon>Acidobacteriaceae</taxon>
        <taxon>Alloacidobacterium</taxon>
    </lineage>
</organism>